<reference evidence="3 4" key="1">
    <citation type="submission" date="2023-07" db="EMBL/GenBank/DDBJ databases">
        <title>Genomic Encyclopedia of Type Strains, Phase IV (KMG-IV): sequencing the most valuable type-strain genomes for metagenomic binning, comparative biology and taxonomic classification.</title>
        <authorList>
            <person name="Goeker M."/>
        </authorList>
    </citation>
    <scope>NUCLEOTIDE SEQUENCE [LARGE SCALE GENOMIC DNA]</scope>
    <source>
        <strain evidence="3 4">DSM 45903</strain>
    </source>
</reference>
<evidence type="ECO:0000313" key="3">
    <source>
        <dbReference type="EMBL" id="MDR6225839.1"/>
    </source>
</evidence>
<dbReference type="InterPro" id="IPR050267">
    <property type="entry name" value="Anti-sigma-factor_SerPK"/>
</dbReference>
<evidence type="ECO:0000256" key="1">
    <source>
        <dbReference type="ARBA" id="ARBA00022527"/>
    </source>
</evidence>
<dbReference type="RefSeq" id="WP_309864901.1">
    <property type="nucleotide sequence ID" value="NZ_JAVDQG010000003.1"/>
</dbReference>
<accession>A0ABU1IPG1</accession>
<keyword evidence="3" id="KW-0808">Transferase</keyword>
<sequence>MKRFPIKYEWDVVDIRSQVRELAKKHGFGDLDQARIVQSVSELAKNVVEHAEEGIVEVCLIQEEERSGIRIKVQDFGPGIEDLEMILRSSEAPASVEGFGLKQVRESMDDFSIRVLEGKGTLVQVTKWLEEQRQTDGSP</sequence>
<dbReference type="Gene3D" id="3.30.565.10">
    <property type="entry name" value="Histidine kinase-like ATPase, C-terminal domain"/>
    <property type="match status" value="1"/>
</dbReference>
<keyword evidence="4" id="KW-1185">Reference proteome</keyword>
<dbReference type="Pfam" id="PF13581">
    <property type="entry name" value="HATPase_c_2"/>
    <property type="match status" value="1"/>
</dbReference>
<proteinExistence type="predicted"/>
<dbReference type="PANTHER" id="PTHR35526">
    <property type="entry name" value="ANTI-SIGMA-F FACTOR RSBW-RELATED"/>
    <property type="match status" value="1"/>
</dbReference>
<protein>
    <submittedName>
        <fullName evidence="3">Serine/threonine-protein kinase RsbT</fullName>
        <ecNumber evidence="3">2.7.11.1</ecNumber>
    </submittedName>
</protein>
<keyword evidence="1" id="KW-0723">Serine/threonine-protein kinase</keyword>
<feature type="domain" description="Histidine kinase/HSP90-like ATPase" evidence="2">
    <location>
        <begin position="11"/>
        <end position="127"/>
    </location>
</feature>
<dbReference type="PANTHER" id="PTHR35526:SF3">
    <property type="entry name" value="ANTI-SIGMA-F FACTOR RSBW"/>
    <property type="match status" value="1"/>
</dbReference>
<organism evidence="3 4">
    <name type="scientific">Desmospora profundinema</name>
    <dbReference type="NCBI Taxonomy" id="1571184"/>
    <lineage>
        <taxon>Bacteria</taxon>
        <taxon>Bacillati</taxon>
        <taxon>Bacillota</taxon>
        <taxon>Bacilli</taxon>
        <taxon>Bacillales</taxon>
        <taxon>Thermoactinomycetaceae</taxon>
        <taxon>Desmospora</taxon>
    </lineage>
</organism>
<dbReference type="EC" id="2.7.11.1" evidence="3"/>
<dbReference type="InterPro" id="IPR036890">
    <property type="entry name" value="HATPase_C_sf"/>
</dbReference>
<dbReference type="GO" id="GO:0004674">
    <property type="term" value="F:protein serine/threonine kinase activity"/>
    <property type="evidence" value="ECO:0007669"/>
    <property type="project" value="UniProtKB-EC"/>
</dbReference>
<keyword evidence="3" id="KW-0418">Kinase</keyword>
<gene>
    <name evidence="3" type="ORF">JOE21_001837</name>
</gene>
<dbReference type="SUPFAM" id="SSF55874">
    <property type="entry name" value="ATPase domain of HSP90 chaperone/DNA topoisomerase II/histidine kinase"/>
    <property type="match status" value="1"/>
</dbReference>
<name>A0ABU1IPG1_9BACL</name>
<dbReference type="Proteomes" id="UP001185012">
    <property type="component" value="Unassembled WGS sequence"/>
</dbReference>
<evidence type="ECO:0000259" key="2">
    <source>
        <dbReference type="Pfam" id="PF13581"/>
    </source>
</evidence>
<comment type="caution">
    <text evidence="3">The sequence shown here is derived from an EMBL/GenBank/DDBJ whole genome shotgun (WGS) entry which is preliminary data.</text>
</comment>
<dbReference type="InterPro" id="IPR003594">
    <property type="entry name" value="HATPase_dom"/>
</dbReference>
<dbReference type="EMBL" id="JAVDQG010000003">
    <property type="protein sequence ID" value="MDR6225839.1"/>
    <property type="molecule type" value="Genomic_DNA"/>
</dbReference>
<evidence type="ECO:0000313" key="4">
    <source>
        <dbReference type="Proteomes" id="UP001185012"/>
    </source>
</evidence>